<dbReference type="RefSeq" id="YP_009055245.1">
    <property type="nucleotide sequence ID" value="NC_024782.1"/>
</dbReference>
<name>A0A075CID4_9CAUD</name>
<sequence length="135" mass="15543">MSLRAVNLAKIHIAKAQLGMDDDTYRALLARVAGVRSAKDLGPRQIDHVLVELQRLGWKPKSNRQGRATPKVPQNRQTVLRKITALLASAHRPWSYADHMARRMFQVERVEWLDDSQLYRLMQALIIDRSRHGQV</sequence>
<reference evidence="1 2" key="1">
    <citation type="submission" date="2013-07" db="EMBL/GenBank/DDBJ databases">
        <authorList>
            <person name="Chung I.-Y."/>
            <person name="Cho Y.-H."/>
        </authorList>
    </citation>
    <scope>NUCLEOTIDE SEQUENCE [LARGE SCALE GENOMIC DNA]</scope>
</reference>
<dbReference type="InterPro" id="IPR009363">
    <property type="entry name" value="Phage_Mu_Gp16"/>
</dbReference>
<dbReference type="OrthoDB" id="12912at10239"/>
<evidence type="ECO:0000313" key="1">
    <source>
        <dbReference type="EMBL" id="AGZ17212.1"/>
    </source>
</evidence>
<proteinExistence type="predicted"/>
<dbReference type="GeneID" id="20283555"/>
<accession>A0A075CID4</accession>
<dbReference type="Proteomes" id="UP000028560">
    <property type="component" value="Segment"/>
</dbReference>
<organism evidence="1 2">
    <name type="scientific">Pseudomonas phage MP48</name>
    <dbReference type="NCBI Taxonomy" id="1391190"/>
    <lineage>
        <taxon>Viruses</taxon>
        <taxon>Duplodnaviria</taxon>
        <taxon>Heunggongvirae</taxon>
        <taxon>Uroviricota</taxon>
        <taxon>Caudoviricetes</taxon>
        <taxon>Casadabanvirus</taxon>
        <taxon>Casadabanvirus MP48</taxon>
    </lineage>
</organism>
<evidence type="ECO:0000313" key="2">
    <source>
        <dbReference type="Proteomes" id="UP000028560"/>
    </source>
</evidence>
<keyword evidence="2" id="KW-1185">Reference proteome</keyword>
<dbReference type="KEGG" id="vg:20283555"/>
<protein>
    <recommendedName>
        <fullName evidence="3">Regulatory protein GemA</fullName>
    </recommendedName>
</protein>
<dbReference type="EMBL" id="KF475786">
    <property type="protein sequence ID" value="AGZ17212.1"/>
    <property type="molecule type" value="Genomic_DNA"/>
</dbReference>
<gene>
    <name evidence="1" type="ORF">MP48_0018</name>
</gene>
<evidence type="ECO:0008006" key="3">
    <source>
        <dbReference type="Google" id="ProtNLM"/>
    </source>
</evidence>
<dbReference type="Pfam" id="PF06252">
    <property type="entry name" value="GemA"/>
    <property type="match status" value="1"/>
</dbReference>